<protein>
    <submittedName>
        <fullName evidence="1">Uncharacterized protein</fullName>
    </submittedName>
</protein>
<name>A0A9D4MX68_DREPO</name>
<dbReference type="Proteomes" id="UP000828390">
    <property type="component" value="Unassembled WGS sequence"/>
</dbReference>
<reference evidence="1" key="1">
    <citation type="journal article" date="2019" name="bioRxiv">
        <title>The Genome of the Zebra Mussel, Dreissena polymorpha: A Resource for Invasive Species Research.</title>
        <authorList>
            <person name="McCartney M.A."/>
            <person name="Auch B."/>
            <person name="Kono T."/>
            <person name="Mallez S."/>
            <person name="Zhang Y."/>
            <person name="Obille A."/>
            <person name="Becker A."/>
            <person name="Abrahante J.E."/>
            <person name="Garbe J."/>
            <person name="Badalamenti J.P."/>
            <person name="Herman A."/>
            <person name="Mangelson H."/>
            <person name="Liachko I."/>
            <person name="Sullivan S."/>
            <person name="Sone E.D."/>
            <person name="Koren S."/>
            <person name="Silverstein K.A.T."/>
            <person name="Beckman K.B."/>
            <person name="Gohl D.M."/>
        </authorList>
    </citation>
    <scope>NUCLEOTIDE SEQUENCE</scope>
    <source>
        <strain evidence="1">Duluth1</strain>
        <tissue evidence="1">Whole animal</tissue>
    </source>
</reference>
<dbReference type="AlphaFoldDB" id="A0A9D4MX68"/>
<accession>A0A9D4MX68</accession>
<proteinExistence type="predicted"/>
<sequence>MVSALAARLITRWFIWENDATKLFLSLTAHTRTTRLPTACPSFVDGVNQNELSAHRKRPSLDDGVYQYITACPPNLPLFR</sequence>
<organism evidence="1 2">
    <name type="scientific">Dreissena polymorpha</name>
    <name type="common">Zebra mussel</name>
    <name type="synonym">Mytilus polymorpha</name>
    <dbReference type="NCBI Taxonomy" id="45954"/>
    <lineage>
        <taxon>Eukaryota</taxon>
        <taxon>Metazoa</taxon>
        <taxon>Spiralia</taxon>
        <taxon>Lophotrochozoa</taxon>
        <taxon>Mollusca</taxon>
        <taxon>Bivalvia</taxon>
        <taxon>Autobranchia</taxon>
        <taxon>Heteroconchia</taxon>
        <taxon>Euheterodonta</taxon>
        <taxon>Imparidentia</taxon>
        <taxon>Neoheterodontei</taxon>
        <taxon>Myida</taxon>
        <taxon>Dreissenoidea</taxon>
        <taxon>Dreissenidae</taxon>
        <taxon>Dreissena</taxon>
    </lineage>
</organism>
<keyword evidence="2" id="KW-1185">Reference proteome</keyword>
<comment type="caution">
    <text evidence="1">The sequence shown here is derived from an EMBL/GenBank/DDBJ whole genome shotgun (WGS) entry which is preliminary data.</text>
</comment>
<dbReference type="EMBL" id="JAIWYP010000001">
    <property type="protein sequence ID" value="KAH3884166.1"/>
    <property type="molecule type" value="Genomic_DNA"/>
</dbReference>
<reference evidence="1" key="2">
    <citation type="submission" date="2020-11" db="EMBL/GenBank/DDBJ databases">
        <authorList>
            <person name="McCartney M.A."/>
            <person name="Auch B."/>
            <person name="Kono T."/>
            <person name="Mallez S."/>
            <person name="Becker A."/>
            <person name="Gohl D.M."/>
            <person name="Silverstein K.A.T."/>
            <person name="Koren S."/>
            <person name="Bechman K.B."/>
            <person name="Herman A."/>
            <person name="Abrahante J.E."/>
            <person name="Garbe J."/>
        </authorList>
    </citation>
    <scope>NUCLEOTIDE SEQUENCE</scope>
    <source>
        <strain evidence="1">Duluth1</strain>
        <tissue evidence="1">Whole animal</tissue>
    </source>
</reference>
<evidence type="ECO:0000313" key="1">
    <source>
        <dbReference type="EMBL" id="KAH3884166.1"/>
    </source>
</evidence>
<gene>
    <name evidence="1" type="ORF">DPMN_008139</name>
</gene>
<evidence type="ECO:0000313" key="2">
    <source>
        <dbReference type="Proteomes" id="UP000828390"/>
    </source>
</evidence>